<sequence length="248" mass="27538">MNKKLRPARPTNRLYLTCLSALSLLAANIFGAADASARSKTSSRHGKVSASHHARSHYVTRLAHHRIRHRYRGGRVIQCVAYAKTASNVHLHGNARDWWRNAAGIYARGAAPEAGAVLNFRPIRRMPLGHVAVVRQLVNDRTIIIDQSHWGQRGVARNTRVIDVSPNNDWSAVRVAINGHPESFGSIYPTYGFIYERPDQGMMLAHEDSANSTRMSAVAPRMSALRNTEVAQVPETAFSVDGPEHRLQ</sequence>
<evidence type="ECO:0000256" key="1">
    <source>
        <dbReference type="SAM" id="SignalP"/>
    </source>
</evidence>
<proteinExistence type="predicted"/>
<keyword evidence="4" id="KW-1185">Reference proteome</keyword>
<dbReference type="Pfam" id="PF05257">
    <property type="entry name" value="CHAP"/>
    <property type="match status" value="1"/>
</dbReference>
<evidence type="ECO:0000313" key="3">
    <source>
        <dbReference type="EMBL" id="UYH51355.1"/>
    </source>
</evidence>
<feature type="chain" id="PRO_5047351475" evidence="1">
    <location>
        <begin position="33"/>
        <end position="248"/>
    </location>
</feature>
<protein>
    <submittedName>
        <fullName evidence="3">CHAP domain-containing protein</fullName>
    </submittedName>
</protein>
<feature type="domain" description="Peptidase C51" evidence="2">
    <location>
        <begin position="54"/>
        <end position="174"/>
    </location>
</feature>
<dbReference type="Gene3D" id="3.90.1720.10">
    <property type="entry name" value="endopeptidase domain like (from Nostoc punctiforme)"/>
    <property type="match status" value="1"/>
</dbReference>
<name>A0ABY6GKK9_9PROT</name>
<dbReference type="InterPro" id="IPR038765">
    <property type="entry name" value="Papain-like_cys_pep_sf"/>
</dbReference>
<gene>
    <name evidence="3" type="ORF">N5W20_00245</name>
</gene>
<dbReference type="InterPro" id="IPR007921">
    <property type="entry name" value="CHAP_dom"/>
</dbReference>
<reference evidence="3" key="1">
    <citation type="submission" date="2022-10" db="EMBL/GenBank/DDBJ databases">
        <title>Candidatus Kirkpatrella diaphorinas gen. nov., sp. nov., an uncultured endosymbiont identified in a population of Diaphorina citri from Hawaii.</title>
        <authorList>
            <person name="Henry E.M."/>
            <person name="Carlson C.R."/>
            <person name="Kuo Y.-W."/>
        </authorList>
    </citation>
    <scope>NUCLEOTIDE SEQUENCE</scope>
    <source>
        <strain evidence="3">CADCRV1</strain>
    </source>
</reference>
<dbReference type="PROSITE" id="PS50911">
    <property type="entry name" value="CHAP"/>
    <property type="match status" value="1"/>
</dbReference>
<dbReference type="SUPFAM" id="SSF54001">
    <property type="entry name" value="Cysteine proteinases"/>
    <property type="match status" value="1"/>
</dbReference>
<dbReference type="Proteomes" id="UP001163831">
    <property type="component" value="Chromosome"/>
</dbReference>
<evidence type="ECO:0000259" key="2">
    <source>
        <dbReference type="PROSITE" id="PS50911"/>
    </source>
</evidence>
<evidence type="ECO:0000313" key="4">
    <source>
        <dbReference type="Proteomes" id="UP001163831"/>
    </source>
</evidence>
<dbReference type="RefSeq" id="WP_319806949.1">
    <property type="nucleotide sequence ID" value="NZ_CP107052.1"/>
</dbReference>
<accession>A0ABY6GKK9</accession>
<feature type="signal peptide" evidence="1">
    <location>
        <begin position="1"/>
        <end position="32"/>
    </location>
</feature>
<keyword evidence="1" id="KW-0732">Signal</keyword>
<dbReference type="EMBL" id="CP107052">
    <property type="protein sequence ID" value="UYH51355.1"/>
    <property type="molecule type" value="Genomic_DNA"/>
</dbReference>
<organism evidence="3 4">
    <name type="scientific">Candidatus Kirkpatrickella diaphorinae</name>
    <dbReference type="NCBI Taxonomy" id="2984322"/>
    <lineage>
        <taxon>Bacteria</taxon>
        <taxon>Pseudomonadati</taxon>
        <taxon>Pseudomonadota</taxon>
        <taxon>Alphaproteobacteria</taxon>
        <taxon>Acetobacterales</taxon>
        <taxon>Acetobacteraceae</taxon>
        <taxon>Candidatus Kirkpatrickella</taxon>
    </lineage>
</organism>